<dbReference type="PANTHER" id="PTHR13061:SF29">
    <property type="entry name" value="GAMMA CARBONIC ANHYDRASE-LIKE 1, MITOCHONDRIAL-RELATED"/>
    <property type="match status" value="1"/>
</dbReference>
<dbReference type="Proteomes" id="UP000007472">
    <property type="component" value="Chromosome"/>
</dbReference>
<dbReference type="PANTHER" id="PTHR13061">
    <property type="entry name" value="DYNACTIN SUBUNIT P25"/>
    <property type="match status" value="1"/>
</dbReference>
<reference evidence="1 2" key="1">
    <citation type="journal article" date="2011" name="J. Bacteriol.">
        <title>Genome sequence of Taylorella equigenitalis MCE9, the causative agent of contagious equine metritis.</title>
        <authorList>
            <person name="Hebert L."/>
            <person name="Moumen B."/>
            <person name="Duquesne F."/>
            <person name="Breuil M.F."/>
            <person name="Laugier C."/>
            <person name="Batto J.M."/>
            <person name="Renault P."/>
            <person name="Petry S."/>
        </authorList>
    </citation>
    <scope>NUCLEOTIDE SEQUENCE [LARGE SCALE GENOMIC DNA]</scope>
    <source>
        <strain evidence="1 2">MCE9</strain>
    </source>
</reference>
<dbReference type="Gene3D" id="2.160.10.10">
    <property type="entry name" value="Hexapeptide repeat proteins"/>
    <property type="match status" value="1"/>
</dbReference>
<name>A0A654KI32_TAYEM</name>
<dbReference type="InterPro" id="IPR047324">
    <property type="entry name" value="LbH_gamma_CA-like"/>
</dbReference>
<dbReference type="SUPFAM" id="SSF51161">
    <property type="entry name" value="Trimeric LpxA-like enzymes"/>
    <property type="match status" value="1"/>
</dbReference>
<accession>A0A654KI32</accession>
<dbReference type="InterPro" id="IPR050484">
    <property type="entry name" value="Transf_Hexapept/Carb_Anhydrase"/>
</dbReference>
<dbReference type="AlphaFoldDB" id="A0A654KI32"/>
<evidence type="ECO:0000313" key="2">
    <source>
        <dbReference type="Proteomes" id="UP000007472"/>
    </source>
</evidence>
<organism evidence="1 2">
    <name type="scientific">Taylorella equigenitalis (strain MCE9)</name>
    <dbReference type="NCBI Taxonomy" id="937774"/>
    <lineage>
        <taxon>Bacteria</taxon>
        <taxon>Pseudomonadati</taxon>
        <taxon>Pseudomonadota</taxon>
        <taxon>Betaproteobacteria</taxon>
        <taxon>Burkholderiales</taxon>
        <taxon>Alcaligenaceae</taxon>
        <taxon>Taylorella</taxon>
    </lineage>
</organism>
<dbReference type="InterPro" id="IPR011004">
    <property type="entry name" value="Trimer_LpxA-like_sf"/>
</dbReference>
<proteinExistence type="predicted"/>
<protein>
    <submittedName>
        <fullName evidence="1">Carbonic anhydrase, family 3</fullName>
    </submittedName>
</protein>
<sequence>MPIYSLKDKQPKIHPSAFIFENAIIIGDVTIGPKSSVWPNTAIRGDVNKVVIGEGTNIQEGSVLHEASEYPLIIGDYVTIGHMAMVHACTIGNGCLIGMNSIILDGAVIGDNCIIAAGAIVTEGKQIPPNSLVVGVNQIKGDVSEELRDRFKQNTLNYVSLGQIYKTSLNRLSNDGSSSEISNNR</sequence>
<gene>
    <name evidence="1" type="ordered locus">TEQUI_1180</name>
</gene>
<dbReference type="EMBL" id="CP002456">
    <property type="protein sequence ID" value="ADU92103.1"/>
    <property type="molecule type" value="Genomic_DNA"/>
</dbReference>
<dbReference type="Pfam" id="PF00132">
    <property type="entry name" value="Hexapep"/>
    <property type="match status" value="1"/>
</dbReference>
<dbReference type="CDD" id="cd04645">
    <property type="entry name" value="LbH_gamma_CA_like"/>
    <property type="match status" value="1"/>
</dbReference>
<dbReference type="KEGG" id="teq:TEQUI_1180"/>
<evidence type="ECO:0000313" key="1">
    <source>
        <dbReference type="EMBL" id="ADU92103.1"/>
    </source>
</evidence>
<dbReference type="InterPro" id="IPR001451">
    <property type="entry name" value="Hexapep"/>
</dbReference>